<name>A0AAD7TJ07_9APHY</name>
<evidence type="ECO:0000256" key="1">
    <source>
        <dbReference type="SAM" id="MobiDB-lite"/>
    </source>
</evidence>
<comment type="caution">
    <text evidence="2">The sequence shown here is derived from an EMBL/GenBank/DDBJ whole genome shotgun (WGS) entry which is preliminary data.</text>
</comment>
<dbReference type="EMBL" id="JAPEVG010000441">
    <property type="protein sequence ID" value="KAJ8462754.1"/>
    <property type="molecule type" value="Genomic_DNA"/>
</dbReference>
<feature type="compositionally biased region" description="Acidic residues" evidence="1">
    <location>
        <begin position="484"/>
        <end position="502"/>
    </location>
</feature>
<reference evidence="2" key="1">
    <citation type="submission" date="2022-11" db="EMBL/GenBank/DDBJ databases">
        <title>Genome Sequence of Cubamyces cubensis.</title>
        <authorList>
            <person name="Buettner E."/>
        </authorList>
    </citation>
    <scope>NUCLEOTIDE SEQUENCE</scope>
    <source>
        <strain evidence="2">MPL-01</strain>
    </source>
</reference>
<organism evidence="2 3">
    <name type="scientific">Trametes cubensis</name>
    <dbReference type="NCBI Taxonomy" id="1111947"/>
    <lineage>
        <taxon>Eukaryota</taxon>
        <taxon>Fungi</taxon>
        <taxon>Dikarya</taxon>
        <taxon>Basidiomycota</taxon>
        <taxon>Agaricomycotina</taxon>
        <taxon>Agaricomycetes</taxon>
        <taxon>Polyporales</taxon>
        <taxon>Polyporaceae</taxon>
        <taxon>Trametes</taxon>
    </lineage>
</organism>
<sequence>MAAPSLCTLPYELLNTIAEDLTEEILPSLLLTSKNINNALTPLLYASISLYDSRTARKCTNTLAKEPQEHHAQRDLAAYVRSFTVRFDAFGLKQGQRARFARSLEGALSRMSGLQHFVFDCVYFGTPKVFNALVNGASRTLRSSSFKPDRPAWWPDGSDADALNNFHPAFPELEAVALTLHSYVPPAWHAFFRRVLDSRGAHLRRLEIGDDNAPSVAPLFPSPGAWSALEELVLTAGTTPQAFAGFPPGLNIRKLTLETSLGIPQSHPTEDIVVLDLVPDYLFPNLEYLSCAYQLLPAFLPAGAPMQRPIRTVRLNKAYYDPNGDAHDSYTQSRVVPEWSNVRKVLKCLSRSAGPVVDLAFYIDWFDAKTFPAELVDYIQSIERLVIVLAMEPGNTSHISNYGKLLFAHTPRLHAFYLSDAPIKDRLGSERSFLFAFAWNRHKSWLNEWGNHATALEEVAFSTECSWRKAEEGWVLQVYKRDEESEEDDEEEEDDEDEDEDG</sequence>
<accession>A0AAD7TJ07</accession>
<dbReference type="Proteomes" id="UP001215151">
    <property type="component" value="Unassembled WGS sequence"/>
</dbReference>
<gene>
    <name evidence="2" type="ORF">ONZ51_g10703</name>
</gene>
<evidence type="ECO:0000313" key="2">
    <source>
        <dbReference type="EMBL" id="KAJ8462754.1"/>
    </source>
</evidence>
<keyword evidence="3" id="KW-1185">Reference proteome</keyword>
<dbReference type="AlphaFoldDB" id="A0AAD7TJ07"/>
<evidence type="ECO:0000313" key="3">
    <source>
        <dbReference type="Proteomes" id="UP001215151"/>
    </source>
</evidence>
<feature type="region of interest" description="Disordered" evidence="1">
    <location>
        <begin position="479"/>
        <end position="502"/>
    </location>
</feature>
<protein>
    <submittedName>
        <fullName evidence="2">Uncharacterized protein</fullName>
    </submittedName>
</protein>
<proteinExistence type="predicted"/>